<dbReference type="RefSeq" id="WP_381424704.1">
    <property type="nucleotide sequence ID" value="NZ_JBHSDH010000013.1"/>
</dbReference>
<dbReference type="InterPro" id="IPR029058">
    <property type="entry name" value="AB_hydrolase_fold"/>
</dbReference>
<dbReference type="EMBL" id="JBHSDH010000013">
    <property type="protein sequence ID" value="MFC4293289.1"/>
    <property type="molecule type" value="Genomic_DNA"/>
</dbReference>
<proteinExistence type="predicted"/>
<evidence type="ECO:0000313" key="3">
    <source>
        <dbReference type="Proteomes" id="UP001595887"/>
    </source>
</evidence>
<evidence type="ECO:0000259" key="1">
    <source>
        <dbReference type="Pfam" id="PF00561"/>
    </source>
</evidence>
<dbReference type="InterPro" id="IPR000073">
    <property type="entry name" value="AB_hydrolase_1"/>
</dbReference>
<name>A0ABV8RJ95_9SPHN</name>
<protein>
    <submittedName>
        <fullName evidence="2">Esterase/lipase family protein</fullName>
    </submittedName>
</protein>
<dbReference type="SUPFAM" id="SSF53474">
    <property type="entry name" value="alpha/beta-Hydrolases"/>
    <property type="match status" value="1"/>
</dbReference>
<organism evidence="2 3">
    <name type="scientific">Sphingorhabdus arenilitoris</name>
    <dbReference type="NCBI Taxonomy" id="1490041"/>
    <lineage>
        <taxon>Bacteria</taxon>
        <taxon>Pseudomonadati</taxon>
        <taxon>Pseudomonadota</taxon>
        <taxon>Alphaproteobacteria</taxon>
        <taxon>Sphingomonadales</taxon>
        <taxon>Sphingomonadaceae</taxon>
        <taxon>Sphingorhabdus</taxon>
    </lineage>
</organism>
<dbReference type="Proteomes" id="UP001595887">
    <property type="component" value="Unassembled WGS sequence"/>
</dbReference>
<dbReference type="PANTHER" id="PTHR37946:SF1">
    <property type="entry name" value="SLL1969 PROTEIN"/>
    <property type="match status" value="1"/>
</dbReference>
<feature type="domain" description="AB hydrolase-1" evidence="1">
    <location>
        <begin position="74"/>
        <end position="144"/>
    </location>
</feature>
<reference evidence="3" key="1">
    <citation type="journal article" date="2019" name="Int. J. Syst. Evol. Microbiol.">
        <title>The Global Catalogue of Microorganisms (GCM) 10K type strain sequencing project: providing services to taxonomists for standard genome sequencing and annotation.</title>
        <authorList>
            <consortium name="The Broad Institute Genomics Platform"/>
            <consortium name="The Broad Institute Genome Sequencing Center for Infectious Disease"/>
            <person name="Wu L."/>
            <person name="Ma J."/>
        </authorList>
    </citation>
    <scope>NUCLEOTIDE SEQUENCE [LARGE SCALE GENOMIC DNA]</scope>
    <source>
        <strain evidence="3">CECT 8531</strain>
    </source>
</reference>
<evidence type="ECO:0000313" key="2">
    <source>
        <dbReference type="EMBL" id="MFC4293289.1"/>
    </source>
</evidence>
<gene>
    <name evidence="2" type="ORF">ACFOWX_12770</name>
</gene>
<dbReference type="PANTHER" id="PTHR37946">
    <property type="entry name" value="SLL1969 PROTEIN"/>
    <property type="match status" value="1"/>
</dbReference>
<dbReference type="Gene3D" id="3.40.50.1820">
    <property type="entry name" value="alpha/beta hydrolase"/>
    <property type="match status" value="1"/>
</dbReference>
<sequence>MIATAPLTEPAYKAPALGLLMQEGGAFAYMRIAATFGGAVPLSARGSGHKVIVFPGFMASDQSTGRLRRSLNAAGFDSHGWGLGRNRGVTADMLARVHDKIGSLAGVGPISLIGWSLGGLVAREYAKLYPENVRKVVTLGSPFSGDPRANNAWRAYEAIAGHSVDNPPIQTVLHEKPPVPTIAFWSPGDGIVAPEAACGLPGQSDHQIRLDCRHMDFVSKPAAIQAIAAALAE</sequence>
<accession>A0ABV8RJ95</accession>
<keyword evidence="3" id="KW-1185">Reference proteome</keyword>
<dbReference type="Pfam" id="PF00561">
    <property type="entry name" value="Abhydrolase_1"/>
    <property type="match status" value="1"/>
</dbReference>
<comment type="caution">
    <text evidence="2">The sequence shown here is derived from an EMBL/GenBank/DDBJ whole genome shotgun (WGS) entry which is preliminary data.</text>
</comment>